<accession>G2Z1M5</accession>
<proteinExistence type="inferred from homology"/>
<dbReference type="InterPro" id="IPR051083">
    <property type="entry name" value="GrpII_Intron_Splice-Mob/Def"/>
</dbReference>
<dbReference type="InterPro" id="IPR000123">
    <property type="entry name" value="Reverse_transcriptase_msDNA"/>
</dbReference>
<keyword evidence="6 11" id="KW-0695">RNA-directed DNA polymerase</keyword>
<dbReference type="InterPro" id="IPR043502">
    <property type="entry name" value="DNA/RNA_pol_sf"/>
</dbReference>
<name>G2Z1M5_FLABF</name>
<evidence type="ECO:0000256" key="4">
    <source>
        <dbReference type="ARBA" id="ARBA00022723"/>
    </source>
</evidence>
<evidence type="ECO:0000256" key="2">
    <source>
        <dbReference type="ARBA" id="ARBA00022679"/>
    </source>
</evidence>
<reference evidence="11 12" key="1">
    <citation type="journal article" date="2011" name="Appl. Environ. Microbiol.">
        <title>Complete genome sequence of the fish pathogen Flavobacterium branchiophilum.</title>
        <authorList>
            <consortium name="1:IP"/>
            <consortium name="Microbial Evolutionary Genomics,F-75015 Paris"/>
            <consortium name="France 2:CNRS"/>
            <consortium name="URA2171"/>
            <consortium name="F-75015 Paris,France 3:Unite de Virologie et Immunologie Mol."/>
            <consortium name="INRA,78352 Jouy en Josas Cedex"/>
            <consortium name="France. 4:Unite de Mathemathique"/>
            <consortium name="Informatique et Genome,INRA"/>
            <consortium name="78352 Jouy en Josas Cedex"/>
            <consortium name="France. 5:CEA/Genoscope"/>
            <consortium name="Evry"/>
            <consortium name="France"/>
            <person name="Touchon M."/>
            <person name="Barbier P."/>
            <person name="Bernardet J.F."/>
            <person name="Loux V."/>
            <person name="Vacherie B."/>
            <person name="Barbe V."/>
            <person name="Rocha E.P."/>
            <person name="Duchaud E."/>
        </authorList>
    </citation>
    <scope>NUCLEOTIDE SEQUENCE [LARGE SCALE GENOMIC DNA]</scope>
    <source>
        <strain evidence="11 12">FL-15</strain>
    </source>
</reference>
<keyword evidence="3 11" id="KW-0548">Nucleotidyltransferase</keyword>
<keyword evidence="2 11" id="KW-0808">Transferase</keyword>
<dbReference type="InterPro" id="IPR000477">
    <property type="entry name" value="RT_dom"/>
</dbReference>
<dbReference type="EMBL" id="FQ859183">
    <property type="protein sequence ID" value="CCB69798.1"/>
    <property type="molecule type" value="Genomic_DNA"/>
</dbReference>
<comment type="similarity">
    <text evidence="8">Belongs to the bacterial reverse transcriptase family.</text>
</comment>
<keyword evidence="12" id="KW-1185">Reference proteome</keyword>
<feature type="domain" description="Reverse transcriptase" evidence="10">
    <location>
        <begin position="55"/>
        <end position="303"/>
    </location>
</feature>
<dbReference type="PRINTS" id="PR00866">
    <property type="entry name" value="RNADNAPOLMS"/>
</dbReference>
<dbReference type="PROSITE" id="PS50878">
    <property type="entry name" value="RT_POL"/>
    <property type="match status" value="1"/>
</dbReference>
<gene>
    <name evidence="11" type="ordered locus">FBFL15_1738</name>
</gene>
<dbReference type="PANTHER" id="PTHR34047:SF7">
    <property type="entry name" value="RNA-DIRECTED DNA POLYMERASE"/>
    <property type="match status" value="1"/>
</dbReference>
<dbReference type="Pfam" id="PF00078">
    <property type="entry name" value="RVT_1"/>
    <property type="match status" value="1"/>
</dbReference>
<keyword evidence="5" id="KW-0460">Magnesium</keyword>
<dbReference type="GO" id="GO:0003723">
    <property type="term" value="F:RNA binding"/>
    <property type="evidence" value="ECO:0007669"/>
    <property type="project" value="InterPro"/>
</dbReference>
<dbReference type="GO" id="GO:0046872">
    <property type="term" value="F:metal ion binding"/>
    <property type="evidence" value="ECO:0007669"/>
    <property type="project" value="UniProtKB-KW"/>
</dbReference>
<dbReference type="eggNOG" id="COG3344">
    <property type="taxonomic scope" value="Bacteria"/>
</dbReference>
<evidence type="ECO:0000259" key="10">
    <source>
        <dbReference type="PROSITE" id="PS50878"/>
    </source>
</evidence>
<dbReference type="Proteomes" id="UP000009186">
    <property type="component" value="Chromosome"/>
</dbReference>
<evidence type="ECO:0000256" key="7">
    <source>
        <dbReference type="ARBA" id="ARBA00023118"/>
    </source>
</evidence>
<evidence type="ECO:0000256" key="1">
    <source>
        <dbReference type="ARBA" id="ARBA00012493"/>
    </source>
</evidence>
<organism evidence="11 12">
    <name type="scientific">Flavobacterium branchiophilum (strain FL-15)</name>
    <dbReference type="NCBI Taxonomy" id="1034807"/>
    <lineage>
        <taxon>Bacteria</taxon>
        <taxon>Pseudomonadati</taxon>
        <taxon>Bacteroidota</taxon>
        <taxon>Flavobacteriia</taxon>
        <taxon>Flavobacteriales</taxon>
        <taxon>Flavobacteriaceae</taxon>
        <taxon>Flavobacterium</taxon>
    </lineage>
</organism>
<dbReference type="RefSeq" id="WP_014084263.1">
    <property type="nucleotide sequence ID" value="NC_016001.1"/>
</dbReference>
<dbReference type="CDD" id="cd03487">
    <property type="entry name" value="RT_Bac_retron_II"/>
    <property type="match status" value="1"/>
</dbReference>
<evidence type="ECO:0000256" key="9">
    <source>
        <dbReference type="ARBA" id="ARBA00048173"/>
    </source>
</evidence>
<protein>
    <recommendedName>
        <fullName evidence="1">RNA-directed DNA polymerase</fullName>
        <ecNumber evidence="1">2.7.7.49</ecNumber>
    </recommendedName>
</protein>
<dbReference type="GO" id="GO:0003964">
    <property type="term" value="F:RNA-directed DNA polymerase activity"/>
    <property type="evidence" value="ECO:0007669"/>
    <property type="project" value="UniProtKB-KW"/>
</dbReference>
<keyword evidence="4" id="KW-0479">Metal-binding</keyword>
<evidence type="ECO:0000313" key="11">
    <source>
        <dbReference type="EMBL" id="CCB69798.1"/>
    </source>
</evidence>
<dbReference type="KEGG" id="fbr:FBFL15_1738"/>
<evidence type="ECO:0000256" key="5">
    <source>
        <dbReference type="ARBA" id="ARBA00022842"/>
    </source>
</evidence>
<keyword evidence="7" id="KW-0051">Antiviral defense</keyword>
<dbReference type="HOGENOM" id="CLU_028398_2_1_10"/>
<evidence type="ECO:0000256" key="8">
    <source>
        <dbReference type="ARBA" id="ARBA00034120"/>
    </source>
</evidence>
<dbReference type="GO" id="GO:0051607">
    <property type="term" value="P:defense response to virus"/>
    <property type="evidence" value="ECO:0007669"/>
    <property type="project" value="UniProtKB-KW"/>
</dbReference>
<dbReference type="SUPFAM" id="SSF56672">
    <property type="entry name" value="DNA/RNA polymerases"/>
    <property type="match status" value="1"/>
</dbReference>
<dbReference type="EC" id="2.7.7.49" evidence="1"/>
<evidence type="ECO:0000313" key="12">
    <source>
        <dbReference type="Proteomes" id="UP000009186"/>
    </source>
</evidence>
<comment type="catalytic activity">
    <reaction evidence="9">
        <text>DNA(n) + a 2'-deoxyribonucleoside 5'-triphosphate = DNA(n+1) + diphosphate</text>
        <dbReference type="Rhea" id="RHEA:22508"/>
        <dbReference type="Rhea" id="RHEA-COMP:17339"/>
        <dbReference type="Rhea" id="RHEA-COMP:17340"/>
        <dbReference type="ChEBI" id="CHEBI:33019"/>
        <dbReference type="ChEBI" id="CHEBI:61560"/>
        <dbReference type="ChEBI" id="CHEBI:173112"/>
        <dbReference type="EC" id="2.7.7.49"/>
    </reaction>
</comment>
<sequence length="442" mass="50842">MKTNVDQQTEIKELFQNMKKEADLWHLINVAKKHIHGTKASNFKPKLLQHLILKDAKEFNLENSTSVFYHQFEIKKKSGGIRTIHAPHPKLKEVQEALNYIFQCVYLPHPNATGFVVGKSIVDNAKKHVNQKYVYNLDLKDFFPSIDKSRVWGRLLIAPFNLKNSPKGIKIANMIASICCTKLDVERIKDGVSHTILTSVLPQGAPTSPTLTNAICEKMDIRLAGAAKRFGLQYSRYADDITFSSNHNACEYAKGKFEKIYKKNSVFDKEVRRIITDQNFRINESKVRLQVKNVKQEVTGITVNEKLNVSRDYIKQLRKWLYYWESYGFDKASTFFTQNYMAEKGHLVSKKPNMTHVLEGKLLYLKMVKGAEDSTYIGLKTRFEKLSGRVNKIDQLLDVWEKEGVEAAISFYNFGKKAKKIATIVDFESFLIDNINIDNKIL</sequence>
<dbReference type="AlphaFoldDB" id="G2Z1M5"/>
<evidence type="ECO:0000256" key="6">
    <source>
        <dbReference type="ARBA" id="ARBA00022918"/>
    </source>
</evidence>
<evidence type="ECO:0000256" key="3">
    <source>
        <dbReference type="ARBA" id="ARBA00022695"/>
    </source>
</evidence>
<dbReference type="PANTHER" id="PTHR34047">
    <property type="entry name" value="NUCLEAR INTRON MATURASE 1, MITOCHONDRIAL-RELATED"/>
    <property type="match status" value="1"/>
</dbReference>
<dbReference type="STRING" id="1034807.FBFL15_1738"/>